<sequence length="550" mass="62561">MSKESISGGMIGMEKSAANRRRCPPESSSQKSSCFQIDTTSMKTNSEGPLYGETVQRKRGSQLQLLDLPKDILCSIISRLLLRDAIRTSILSSHWKYVWRDHTNLTFSCYTLKRGSFGCVVMGEHEFIATVDGVLLHSGTGVELLEFRHPLHNKHADHIDRWIQFAVVSKAKELILHLSNASRTSLSRNMPYELPAQRPQPYSFPCHMFGASEGSYLRCLQLSSVSLKLPVDFNGFPNLKKLIMVDVNITNEHVEYLLSKCSLLEFIEIACCRMLTTLRALRPLSRLEHLKVQDCIFVEQIEMKCGLTILEYSGLMVPLQFATTSTLRNVRIDLTSDTTALDYITKGFPSTLQHLEALNLRCNEHKRAISPVRPLKFIYLRHLRLELNIFGVNEHKKTDVLDYAYLLDCAPSLEKLELHMWMQCHHEIYHAGHGELRSLPLHQHTHLKSVYITGFFGHKDQVELALHILRSSIALKAMKIDSRVKIIPGGPYTSPAIYRTRHYLDGYMVATVFVQGADRNNVVEVTGAIQYSFAIIDGRARFCLISEPEF</sequence>
<organism evidence="3 4">
    <name type="scientific">Urochloa decumbens</name>
    <dbReference type="NCBI Taxonomy" id="240449"/>
    <lineage>
        <taxon>Eukaryota</taxon>
        <taxon>Viridiplantae</taxon>
        <taxon>Streptophyta</taxon>
        <taxon>Embryophyta</taxon>
        <taxon>Tracheophyta</taxon>
        <taxon>Spermatophyta</taxon>
        <taxon>Magnoliopsida</taxon>
        <taxon>Liliopsida</taxon>
        <taxon>Poales</taxon>
        <taxon>Poaceae</taxon>
        <taxon>PACMAD clade</taxon>
        <taxon>Panicoideae</taxon>
        <taxon>Panicodae</taxon>
        <taxon>Paniceae</taxon>
        <taxon>Melinidinae</taxon>
        <taxon>Urochloa</taxon>
    </lineage>
</organism>
<accession>A0ABC9EFS8</accession>
<protein>
    <recommendedName>
        <fullName evidence="2">F-box domain-containing protein</fullName>
    </recommendedName>
</protein>
<dbReference type="Pfam" id="PF00646">
    <property type="entry name" value="F-box"/>
    <property type="match status" value="1"/>
</dbReference>
<dbReference type="PANTHER" id="PTHR34145">
    <property type="entry name" value="OS02G0105600 PROTEIN"/>
    <property type="match status" value="1"/>
</dbReference>
<dbReference type="PROSITE" id="PS50181">
    <property type="entry name" value="FBOX"/>
    <property type="match status" value="1"/>
</dbReference>
<dbReference type="InterPro" id="IPR053772">
    <property type="entry name" value="At1g61320/At1g61330-like"/>
</dbReference>
<gene>
    <name evidence="3" type="ORF">URODEC1_LOCUS95085</name>
</gene>
<dbReference type="AlphaFoldDB" id="A0ABC9EFS8"/>
<evidence type="ECO:0000256" key="1">
    <source>
        <dbReference type="SAM" id="MobiDB-lite"/>
    </source>
</evidence>
<dbReference type="Pfam" id="PF23622">
    <property type="entry name" value="LRR_At1g61320_AtMIF1"/>
    <property type="match status" value="1"/>
</dbReference>
<dbReference type="SUPFAM" id="SSF81383">
    <property type="entry name" value="F-box domain"/>
    <property type="match status" value="1"/>
</dbReference>
<feature type="region of interest" description="Disordered" evidence="1">
    <location>
        <begin position="1"/>
        <end position="34"/>
    </location>
</feature>
<keyword evidence="4" id="KW-1185">Reference proteome</keyword>
<dbReference type="EMBL" id="OZ075114">
    <property type="protein sequence ID" value="CAL5056516.1"/>
    <property type="molecule type" value="Genomic_DNA"/>
</dbReference>
<dbReference type="CDD" id="cd22160">
    <property type="entry name" value="F-box_AtFBL13-like"/>
    <property type="match status" value="1"/>
</dbReference>
<dbReference type="Gene3D" id="3.80.10.10">
    <property type="entry name" value="Ribonuclease Inhibitor"/>
    <property type="match status" value="1"/>
</dbReference>
<reference evidence="3 4" key="2">
    <citation type="submission" date="2024-10" db="EMBL/GenBank/DDBJ databases">
        <authorList>
            <person name="Ryan C."/>
        </authorList>
    </citation>
    <scope>NUCLEOTIDE SEQUENCE [LARGE SCALE GENOMIC DNA]</scope>
</reference>
<reference evidence="4" key="1">
    <citation type="submission" date="2024-06" db="EMBL/GenBank/DDBJ databases">
        <authorList>
            <person name="Ryan C."/>
        </authorList>
    </citation>
    <scope>NUCLEOTIDE SEQUENCE [LARGE SCALE GENOMIC DNA]</scope>
</reference>
<dbReference type="InterPro" id="IPR053781">
    <property type="entry name" value="F-box_AtFBL13-like"/>
</dbReference>
<dbReference type="InterPro" id="IPR032675">
    <property type="entry name" value="LRR_dom_sf"/>
</dbReference>
<dbReference type="PANTHER" id="PTHR34145:SF61">
    <property type="entry name" value="OS07G0161500 PROTEIN"/>
    <property type="match status" value="1"/>
</dbReference>
<proteinExistence type="predicted"/>
<dbReference type="InterPro" id="IPR001810">
    <property type="entry name" value="F-box_dom"/>
</dbReference>
<feature type="domain" description="F-box" evidence="2">
    <location>
        <begin position="62"/>
        <end position="110"/>
    </location>
</feature>
<evidence type="ECO:0000313" key="3">
    <source>
        <dbReference type="EMBL" id="CAL5056516.1"/>
    </source>
</evidence>
<dbReference type="InterPro" id="IPR055357">
    <property type="entry name" value="LRR_At1g61320_AtMIF1"/>
</dbReference>
<evidence type="ECO:0000259" key="2">
    <source>
        <dbReference type="PROSITE" id="PS50181"/>
    </source>
</evidence>
<dbReference type="SUPFAM" id="SSF52047">
    <property type="entry name" value="RNI-like"/>
    <property type="match status" value="1"/>
</dbReference>
<name>A0ABC9EFS8_9POAL</name>
<dbReference type="InterPro" id="IPR036047">
    <property type="entry name" value="F-box-like_dom_sf"/>
</dbReference>
<dbReference type="Proteomes" id="UP001497457">
    <property type="component" value="Chromosome 4rd"/>
</dbReference>
<evidence type="ECO:0000313" key="4">
    <source>
        <dbReference type="Proteomes" id="UP001497457"/>
    </source>
</evidence>